<evidence type="ECO:0000313" key="1">
    <source>
        <dbReference type="EMBL" id="GFO23746.1"/>
    </source>
</evidence>
<organism evidence="1 2">
    <name type="scientific">Plakobranchus ocellatus</name>
    <dbReference type="NCBI Taxonomy" id="259542"/>
    <lineage>
        <taxon>Eukaryota</taxon>
        <taxon>Metazoa</taxon>
        <taxon>Spiralia</taxon>
        <taxon>Lophotrochozoa</taxon>
        <taxon>Mollusca</taxon>
        <taxon>Gastropoda</taxon>
        <taxon>Heterobranchia</taxon>
        <taxon>Euthyneura</taxon>
        <taxon>Panpulmonata</taxon>
        <taxon>Sacoglossa</taxon>
        <taxon>Placobranchoidea</taxon>
        <taxon>Plakobranchidae</taxon>
        <taxon>Plakobranchus</taxon>
    </lineage>
</organism>
<dbReference type="AlphaFoldDB" id="A0AAV4BXB1"/>
<dbReference type="EMBL" id="BLXT01005528">
    <property type="protein sequence ID" value="GFO23746.1"/>
    <property type="molecule type" value="Genomic_DNA"/>
</dbReference>
<sequence length="119" mass="13517">MNLVHSSCGNEAGEVCVPSYQWTAFLSTLFKKFVGIEQFQYFPFLEDGSVAACSADVMEDEVICNLLKKSTKLPLSNRFSVEKKLAGLDLKRQNYLYREIREFVSDYDKDTMAPKPSVV</sequence>
<evidence type="ECO:0000313" key="2">
    <source>
        <dbReference type="Proteomes" id="UP000735302"/>
    </source>
</evidence>
<proteinExistence type="predicted"/>
<dbReference type="Proteomes" id="UP000735302">
    <property type="component" value="Unassembled WGS sequence"/>
</dbReference>
<protein>
    <submittedName>
        <fullName evidence="1">Uncharacterized protein</fullName>
    </submittedName>
</protein>
<reference evidence="1 2" key="1">
    <citation type="journal article" date="2021" name="Elife">
        <title>Chloroplast acquisition without the gene transfer in kleptoplastic sea slugs, Plakobranchus ocellatus.</title>
        <authorList>
            <person name="Maeda T."/>
            <person name="Takahashi S."/>
            <person name="Yoshida T."/>
            <person name="Shimamura S."/>
            <person name="Takaki Y."/>
            <person name="Nagai Y."/>
            <person name="Toyoda A."/>
            <person name="Suzuki Y."/>
            <person name="Arimoto A."/>
            <person name="Ishii H."/>
            <person name="Satoh N."/>
            <person name="Nishiyama T."/>
            <person name="Hasebe M."/>
            <person name="Maruyama T."/>
            <person name="Minagawa J."/>
            <person name="Obokata J."/>
            <person name="Shigenobu S."/>
        </authorList>
    </citation>
    <scope>NUCLEOTIDE SEQUENCE [LARGE SCALE GENOMIC DNA]</scope>
</reference>
<comment type="caution">
    <text evidence="1">The sequence shown here is derived from an EMBL/GenBank/DDBJ whole genome shotgun (WGS) entry which is preliminary data.</text>
</comment>
<keyword evidence="2" id="KW-1185">Reference proteome</keyword>
<accession>A0AAV4BXB1</accession>
<gene>
    <name evidence="1" type="ORF">PoB_005025100</name>
</gene>
<name>A0AAV4BXB1_9GAST</name>